<dbReference type="EMBL" id="OZ020100">
    <property type="protein sequence ID" value="CAK9273771.1"/>
    <property type="molecule type" value="Genomic_DNA"/>
</dbReference>
<evidence type="ECO:0000313" key="2">
    <source>
        <dbReference type="EMBL" id="CAK9273771.1"/>
    </source>
</evidence>
<reference evidence="2" key="1">
    <citation type="submission" date="2024-02" db="EMBL/GenBank/DDBJ databases">
        <authorList>
            <consortium name="ELIXIR-Norway"/>
            <consortium name="Elixir Norway"/>
        </authorList>
    </citation>
    <scope>NUCLEOTIDE SEQUENCE</scope>
</reference>
<organism evidence="2 3">
    <name type="scientific">Sphagnum jensenii</name>
    <dbReference type="NCBI Taxonomy" id="128206"/>
    <lineage>
        <taxon>Eukaryota</taxon>
        <taxon>Viridiplantae</taxon>
        <taxon>Streptophyta</taxon>
        <taxon>Embryophyta</taxon>
        <taxon>Bryophyta</taxon>
        <taxon>Sphagnophytina</taxon>
        <taxon>Sphagnopsida</taxon>
        <taxon>Sphagnales</taxon>
        <taxon>Sphagnaceae</taxon>
        <taxon>Sphagnum</taxon>
    </lineage>
</organism>
<protein>
    <submittedName>
        <fullName evidence="2">Uncharacterized protein</fullName>
    </submittedName>
</protein>
<accession>A0ABP0X3U5</accession>
<proteinExistence type="predicted"/>
<feature type="chain" id="PRO_5047005385" evidence="1">
    <location>
        <begin position="32"/>
        <end position="111"/>
    </location>
</feature>
<keyword evidence="1" id="KW-0732">Signal</keyword>
<evidence type="ECO:0000256" key="1">
    <source>
        <dbReference type="SAM" id="SignalP"/>
    </source>
</evidence>
<keyword evidence="3" id="KW-1185">Reference proteome</keyword>
<dbReference type="Proteomes" id="UP001497444">
    <property type="component" value="Chromosome 5"/>
</dbReference>
<gene>
    <name evidence="2" type="ORF">CSSPJE1EN1_LOCUS19249</name>
</gene>
<name>A0ABP0X3U5_9BRYO</name>
<sequence>MAMKIFKLPAAVLLLLVVACIMLLAVQVTEAARELDDDIVGGAVLSSDEQVPSIVANTAFQVAACKLLRLPCVIQSSGDQLGCIPKNGFCLGDITGCCKPMGCLVIPGICF</sequence>
<evidence type="ECO:0000313" key="3">
    <source>
        <dbReference type="Proteomes" id="UP001497444"/>
    </source>
</evidence>
<dbReference type="PROSITE" id="PS51257">
    <property type="entry name" value="PROKAR_LIPOPROTEIN"/>
    <property type="match status" value="1"/>
</dbReference>
<feature type="signal peptide" evidence="1">
    <location>
        <begin position="1"/>
        <end position="31"/>
    </location>
</feature>